<dbReference type="InterPro" id="IPR055264">
    <property type="entry name" value="BOD1/SHG1_dom"/>
</dbReference>
<evidence type="ECO:0000313" key="3">
    <source>
        <dbReference type="EMBL" id="VEU21719.1"/>
    </source>
</evidence>
<accession>A0A448YL95</accession>
<dbReference type="Proteomes" id="UP000290900">
    <property type="component" value="Unassembled WGS sequence"/>
</dbReference>
<protein>
    <submittedName>
        <fullName evidence="3">DEKNAAC102769</fullName>
    </submittedName>
</protein>
<dbReference type="FunCoup" id="A0A448YL95">
    <property type="interactions" value="27"/>
</dbReference>
<dbReference type="AlphaFoldDB" id="A0A448YL95"/>
<evidence type="ECO:0000313" key="4">
    <source>
        <dbReference type="Proteomes" id="UP000290900"/>
    </source>
</evidence>
<dbReference type="EMBL" id="CAACVR010000012">
    <property type="protein sequence ID" value="VEU21719.1"/>
    <property type="molecule type" value="Genomic_DNA"/>
</dbReference>
<dbReference type="InParanoid" id="A0A448YL95"/>
<proteinExistence type="predicted"/>
<evidence type="ECO:0000256" key="1">
    <source>
        <dbReference type="SAM" id="MobiDB-lite"/>
    </source>
</evidence>
<dbReference type="OrthoDB" id="5579731at2759"/>
<sequence>MVLTSQASSQMKSRDLVNKYKRQGHFDSKRRQLLEEFQEGSSGVKDKLDELLVKLIDLKTEKNPELLVENRGKLVALIQASLTKERMYSGPTQEGITDYSGLKSDNGRTNTGKDNTEEENEIIKEINRLLNGYVSDVVTNNEGLNKELEDSLNELAGSADINAKLPPA</sequence>
<dbReference type="Pfam" id="PF05205">
    <property type="entry name" value="COMPASS-Shg1"/>
    <property type="match status" value="1"/>
</dbReference>
<name>A0A448YL95_BRENA</name>
<feature type="region of interest" description="Disordered" evidence="1">
    <location>
        <begin position="87"/>
        <end position="118"/>
    </location>
</feature>
<feature type="domain" description="BOD1/SHG1" evidence="2">
    <location>
        <begin position="16"/>
        <end position="89"/>
    </location>
</feature>
<reference evidence="3 4" key="1">
    <citation type="submission" date="2018-12" db="EMBL/GenBank/DDBJ databases">
        <authorList>
            <person name="Tiukova I."/>
            <person name="Dainat J."/>
        </authorList>
    </citation>
    <scope>NUCLEOTIDE SEQUENCE [LARGE SCALE GENOMIC DNA]</scope>
</reference>
<evidence type="ECO:0000259" key="2">
    <source>
        <dbReference type="Pfam" id="PF05205"/>
    </source>
</evidence>
<organism evidence="3 4">
    <name type="scientific">Brettanomyces naardenensis</name>
    <name type="common">Yeast</name>
    <dbReference type="NCBI Taxonomy" id="13370"/>
    <lineage>
        <taxon>Eukaryota</taxon>
        <taxon>Fungi</taxon>
        <taxon>Dikarya</taxon>
        <taxon>Ascomycota</taxon>
        <taxon>Saccharomycotina</taxon>
        <taxon>Pichiomycetes</taxon>
        <taxon>Pichiales</taxon>
        <taxon>Pichiaceae</taxon>
        <taxon>Brettanomyces</taxon>
    </lineage>
</organism>
<gene>
    <name evidence="3" type="ORF">BRENAR_LOCUS2452</name>
</gene>
<dbReference type="STRING" id="13370.A0A448YL95"/>
<keyword evidence="4" id="KW-1185">Reference proteome</keyword>